<proteinExistence type="inferred from homology"/>
<feature type="domain" description="Pyridoxamine 5'-phosphate oxidase N-terminal" evidence="8">
    <location>
        <begin position="32"/>
        <end position="158"/>
    </location>
</feature>
<dbReference type="RefSeq" id="WP_125017236.1">
    <property type="nucleotide sequence ID" value="NZ_QWEZ01000002.1"/>
</dbReference>
<sequence length="212" mass="24384">MEIEKLRREYLHGGLHRKDLKADPIAQFELWLQQAIDAKLPDPTAMSVATVSADGYPSQRIVLLKQLDPRGFVFFTNLGSTKAQQIEGNPRVSLHFAWLELDRQVIISGHASRLSHREVLGYFLSRPKESQLAAWASRQSHPISSRTLLEQKFAEMKHKFSSGEIPLPSFWGGFRVDPRRIEFWQGGAHRLHDRFLYTRGESNEWAIERLAP</sequence>
<evidence type="ECO:0000256" key="3">
    <source>
        <dbReference type="ARBA" id="ARBA00022643"/>
    </source>
</evidence>
<comment type="caution">
    <text evidence="5">Lacks conserved residue(s) required for the propagation of feature annotation.</text>
</comment>
<comment type="caution">
    <text evidence="10">The sequence shown here is derived from an EMBL/GenBank/DDBJ whole genome shotgun (WGS) entry which is preliminary data.</text>
</comment>
<evidence type="ECO:0000256" key="6">
    <source>
        <dbReference type="PIRSR" id="PIRSR000190-1"/>
    </source>
</evidence>
<dbReference type="Gene3D" id="2.30.110.10">
    <property type="entry name" value="Electron Transport, Fmn-binding Protein, Chain A"/>
    <property type="match status" value="1"/>
</dbReference>
<feature type="binding site" evidence="5 6">
    <location>
        <position position="122"/>
    </location>
    <ligand>
        <name>substrate</name>
    </ligand>
</feature>
<feature type="binding site" evidence="5 7">
    <location>
        <begin position="139"/>
        <end position="140"/>
    </location>
    <ligand>
        <name>FMN</name>
        <dbReference type="ChEBI" id="CHEBI:58210"/>
    </ligand>
</feature>
<feature type="binding site" evidence="5 7">
    <location>
        <begin position="60"/>
        <end position="65"/>
    </location>
    <ligand>
        <name>FMN</name>
        <dbReference type="ChEBI" id="CHEBI:58210"/>
    </ligand>
</feature>
<dbReference type="InterPro" id="IPR000659">
    <property type="entry name" value="Pyridox_Oxase"/>
</dbReference>
<keyword evidence="4 5" id="KW-0560">Oxidoreductase</keyword>
<dbReference type="InterPro" id="IPR019576">
    <property type="entry name" value="Pyridoxamine_oxidase_dimer_C"/>
</dbReference>
<feature type="binding site" evidence="5 7">
    <location>
        <position position="194"/>
    </location>
    <ligand>
        <name>FMN</name>
        <dbReference type="ChEBI" id="CHEBI:58210"/>
    </ligand>
</feature>
<dbReference type="AlphaFoldDB" id="A0A3P3VJU6"/>
<feature type="binding site" evidence="5 6">
    <location>
        <begin position="190"/>
        <end position="192"/>
    </location>
    <ligand>
        <name>substrate</name>
    </ligand>
</feature>
<evidence type="ECO:0000313" key="10">
    <source>
        <dbReference type="EMBL" id="RRJ82982.1"/>
    </source>
</evidence>
<evidence type="ECO:0000256" key="5">
    <source>
        <dbReference type="HAMAP-Rule" id="MF_01629"/>
    </source>
</evidence>
<keyword evidence="2 5" id="KW-0285">Flavoprotein</keyword>
<dbReference type="PROSITE" id="PS01064">
    <property type="entry name" value="PYRIDOX_OXIDASE"/>
    <property type="match status" value="1"/>
</dbReference>
<comment type="pathway">
    <text evidence="5">Cofactor metabolism; pyridoxal 5'-phosphate salvage; pyridoxal 5'-phosphate from pyridoxamine 5'-phosphate: step 1/1.</text>
</comment>
<organism evidence="10 11">
    <name type="scientific">Aestuariirhabdus litorea</name>
    <dbReference type="NCBI Taxonomy" id="2528527"/>
    <lineage>
        <taxon>Bacteria</taxon>
        <taxon>Pseudomonadati</taxon>
        <taxon>Pseudomonadota</taxon>
        <taxon>Gammaproteobacteria</taxon>
        <taxon>Oceanospirillales</taxon>
        <taxon>Aestuariirhabdaceae</taxon>
        <taxon>Aestuariirhabdus</taxon>
    </lineage>
</organism>
<dbReference type="EC" id="1.4.3.5" evidence="5"/>
<keyword evidence="11" id="KW-1185">Reference proteome</keyword>
<feature type="binding site" evidence="5 7">
    <location>
        <position position="82"/>
    </location>
    <ligand>
        <name>FMN</name>
        <dbReference type="ChEBI" id="CHEBI:58210"/>
    </ligand>
</feature>
<feature type="binding site" evidence="5 7">
    <location>
        <position position="184"/>
    </location>
    <ligand>
        <name>FMN</name>
        <dbReference type="ChEBI" id="CHEBI:58210"/>
    </ligand>
</feature>
<dbReference type="InterPro" id="IPR012349">
    <property type="entry name" value="Split_barrel_FMN-bd"/>
</dbReference>
<feature type="binding site" evidence="5 6">
    <location>
        <position position="65"/>
    </location>
    <ligand>
        <name>substrate</name>
    </ligand>
</feature>
<evidence type="ECO:0000256" key="1">
    <source>
        <dbReference type="ARBA" id="ARBA00007301"/>
    </source>
</evidence>
<dbReference type="Pfam" id="PF01243">
    <property type="entry name" value="PNPOx_N"/>
    <property type="match status" value="1"/>
</dbReference>
<evidence type="ECO:0000259" key="8">
    <source>
        <dbReference type="Pfam" id="PF01243"/>
    </source>
</evidence>
<evidence type="ECO:0000313" key="11">
    <source>
        <dbReference type="Proteomes" id="UP000280792"/>
    </source>
</evidence>
<feature type="binding site" evidence="5 6">
    <location>
        <position position="126"/>
    </location>
    <ligand>
        <name>substrate</name>
    </ligand>
</feature>
<protein>
    <recommendedName>
        <fullName evidence="5">Pyridoxine/pyridoxamine 5'-phosphate oxidase</fullName>
        <ecNumber evidence="5">1.4.3.5</ecNumber>
    </recommendedName>
    <alternativeName>
        <fullName evidence="5">PNP/PMP oxidase</fullName>
        <shortName evidence="5">PNPOx</shortName>
    </alternativeName>
    <alternativeName>
        <fullName evidence="5">Pyridoxal 5'-phosphate synthase</fullName>
    </alternativeName>
</protein>
<dbReference type="Pfam" id="PF10590">
    <property type="entry name" value="PNP_phzG_C"/>
    <property type="match status" value="1"/>
</dbReference>
<evidence type="ECO:0000256" key="4">
    <source>
        <dbReference type="ARBA" id="ARBA00023002"/>
    </source>
</evidence>
<name>A0A3P3VJU6_9GAMM</name>
<comment type="catalytic activity">
    <reaction evidence="5">
        <text>pyridoxine 5'-phosphate + O2 = pyridoxal 5'-phosphate + H2O2</text>
        <dbReference type="Rhea" id="RHEA:15149"/>
        <dbReference type="ChEBI" id="CHEBI:15379"/>
        <dbReference type="ChEBI" id="CHEBI:16240"/>
        <dbReference type="ChEBI" id="CHEBI:58589"/>
        <dbReference type="ChEBI" id="CHEBI:597326"/>
        <dbReference type="EC" id="1.4.3.5"/>
    </reaction>
</comment>
<evidence type="ECO:0000256" key="2">
    <source>
        <dbReference type="ARBA" id="ARBA00022630"/>
    </source>
</evidence>
<dbReference type="InterPro" id="IPR019740">
    <property type="entry name" value="Pyridox_Oxase_CS"/>
</dbReference>
<comment type="subunit">
    <text evidence="5">Homodimer.</text>
</comment>
<dbReference type="PIRSF" id="PIRSF000190">
    <property type="entry name" value="Pyd_amn-ph_oxd"/>
    <property type="match status" value="1"/>
</dbReference>
<evidence type="ECO:0000256" key="7">
    <source>
        <dbReference type="PIRSR" id="PIRSR000190-2"/>
    </source>
</evidence>
<gene>
    <name evidence="5 10" type="primary">pdxH</name>
    <name evidence="10" type="ORF">D0544_14130</name>
</gene>
<feature type="binding site" evidence="6">
    <location>
        <begin position="7"/>
        <end position="10"/>
    </location>
    <ligand>
        <name>substrate</name>
    </ligand>
</feature>
<reference evidence="10 11" key="2">
    <citation type="submission" date="2018-12" db="EMBL/GenBank/DDBJ databases">
        <title>Simiduia agarivorans gen. nov., sp. nov., a marine, agarolytic bacterium isolated from shallow coastal water from Keelung, Taiwan.</title>
        <authorList>
            <person name="Shieh W.Y."/>
        </authorList>
    </citation>
    <scope>NUCLEOTIDE SEQUENCE [LARGE SCALE GENOMIC DNA]</scope>
    <source>
        <strain evidence="10 11">GTF-13</strain>
    </source>
</reference>
<dbReference type="PANTHER" id="PTHR10851">
    <property type="entry name" value="PYRIDOXINE-5-PHOSPHATE OXIDASE"/>
    <property type="match status" value="1"/>
</dbReference>
<dbReference type="NCBIfam" id="NF004231">
    <property type="entry name" value="PRK05679.1"/>
    <property type="match status" value="1"/>
</dbReference>
<comment type="similarity">
    <text evidence="1 5">Belongs to the pyridoxamine 5'-phosphate oxidase family.</text>
</comment>
<comment type="function">
    <text evidence="5">Catalyzes the oxidation of either pyridoxine 5'-phosphate (PNP) or pyridoxamine 5'-phosphate (PMP) into pyridoxal 5'-phosphate (PLP).</text>
</comment>
<evidence type="ECO:0000259" key="9">
    <source>
        <dbReference type="Pfam" id="PF10590"/>
    </source>
</evidence>
<comment type="pathway">
    <text evidence="5">Cofactor metabolism; pyridoxal 5'-phosphate salvage; pyridoxal 5'-phosphate from pyridoxine 5'-phosphate: step 1/1.</text>
</comment>
<feature type="binding site" evidence="5 7">
    <location>
        <begin position="75"/>
        <end position="76"/>
    </location>
    <ligand>
        <name>FMN</name>
        <dbReference type="ChEBI" id="CHEBI:58210"/>
    </ligand>
</feature>
<accession>A0A3P3VJU6</accession>
<dbReference type="Proteomes" id="UP000280792">
    <property type="component" value="Unassembled WGS sequence"/>
</dbReference>
<dbReference type="PANTHER" id="PTHR10851:SF0">
    <property type="entry name" value="PYRIDOXINE-5'-PHOSPHATE OXIDASE"/>
    <property type="match status" value="1"/>
</dbReference>
<feature type="domain" description="Pyridoxine 5'-phosphate oxidase dimerisation C-terminal" evidence="9">
    <location>
        <begin position="171"/>
        <end position="212"/>
    </location>
</feature>
<dbReference type="UniPathway" id="UPA01068">
    <property type="reaction ID" value="UER00304"/>
</dbReference>
<dbReference type="GO" id="GO:0004733">
    <property type="term" value="F:pyridoxamine phosphate oxidase activity"/>
    <property type="evidence" value="ECO:0007669"/>
    <property type="project" value="UniProtKB-UniRule"/>
</dbReference>
<dbReference type="GO" id="GO:0010181">
    <property type="term" value="F:FMN binding"/>
    <property type="evidence" value="ECO:0007669"/>
    <property type="project" value="UniProtKB-UniRule"/>
</dbReference>
<dbReference type="InterPro" id="IPR011576">
    <property type="entry name" value="Pyridox_Oxase_N"/>
</dbReference>
<keyword evidence="5" id="KW-0664">Pyridoxine biosynthesis</keyword>
<dbReference type="SUPFAM" id="SSF50475">
    <property type="entry name" value="FMN-binding split barrel"/>
    <property type="match status" value="1"/>
</dbReference>
<dbReference type="HAMAP" id="MF_01629">
    <property type="entry name" value="PdxH"/>
    <property type="match status" value="1"/>
</dbReference>
<comment type="cofactor">
    <cofactor evidence="5 7">
        <name>FMN</name>
        <dbReference type="ChEBI" id="CHEBI:58210"/>
    </cofactor>
    <text evidence="5 7">Binds 1 FMN per subunit.</text>
</comment>
<reference evidence="10 11" key="1">
    <citation type="submission" date="2018-08" db="EMBL/GenBank/DDBJ databases">
        <authorList>
            <person name="Khan S.A."/>
        </authorList>
    </citation>
    <scope>NUCLEOTIDE SEQUENCE [LARGE SCALE GENOMIC DNA]</scope>
    <source>
        <strain evidence="10 11">GTF-13</strain>
    </source>
</reference>
<feature type="binding site" evidence="5 6">
    <location>
        <position position="130"/>
    </location>
    <ligand>
        <name>substrate</name>
    </ligand>
</feature>
<keyword evidence="3 5" id="KW-0288">FMN</keyword>
<dbReference type="NCBIfam" id="TIGR00558">
    <property type="entry name" value="pdxH"/>
    <property type="match status" value="1"/>
</dbReference>
<dbReference type="EMBL" id="QWEZ01000002">
    <property type="protein sequence ID" value="RRJ82982.1"/>
    <property type="molecule type" value="Genomic_DNA"/>
</dbReference>
<comment type="catalytic activity">
    <reaction evidence="5">
        <text>pyridoxamine 5'-phosphate + O2 + H2O = pyridoxal 5'-phosphate + H2O2 + NH4(+)</text>
        <dbReference type="Rhea" id="RHEA:15817"/>
        <dbReference type="ChEBI" id="CHEBI:15377"/>
        <dbReference type="ChEBI" id="CHEBI:15379"/>
        <dbReference type="ChEBI" id="CHEBI:16240"/>
        <dbReference type="ChEBI" id="CHEBI:28938"/>
        <dbReference type="ChEBI" id="CHEBI:58451"/>
        <dbReference type="ChEBI" id="CHEBI:597326"/>
        <dbReference type="EC" id="1.4.3.5"/>
    </reaction>
</comment>
<dbReference type="GO" id="GO:0008615">
    <property type="term" value="P:pyridoxine biosynthetic process"/>
    <property type="evidence" value="ECO:0007669"/>
    <property type="project" value="UniProtKB-UniRule"/>
</dbReference>
<feature type="binding site" evidence="5 7">
    <location>
        <position position="104"/>
    </location>
    <ligand>
        <name>FMN</name>
        <dbReference type="ChEBI" id="CHEBI:58210"/>
    </ligand>
</feature>